<dbReference type="GO" id="GO:0015937">
    <property type="term" value="P:coenzyme A biosynthetic process"/>
    <property type="evidence" value="ECO:0007669"/>
    <property type="project" value="TreeGrafter"/>
</dbReference>
<dbReference type="KEGG" id="pgu:PGUG_03555"/>
<dbReference type="HOGENOM" id="CLU_035272_0_1_1"/>
<dbReference type="GeneID" id="5125945"/>
<dbReference type="GO" id="GO:0004140">
    <property type="term" value="F:dephospho-CoA kinase activity"/>
    <property type="evidence" value="ECO:0007669"/>
    <property type="project" value="TreeGrafter"/>
</dbReference>
<dbReference type="SUPFAM" id="SSF52374">
    <property type="entry name" value="Nucleotidylyl transferase"/>
    <property type="match status" value="1"/>
</dbReference>
<evidence type="ECO:0000313" key="2">
    <source>
        <dbReference type="EMBL" id="EDK39457.2"/>
    </source>
</evidence>
<evidence type="ECO:0000259" key="1">
    <source>
        <dbReference type="Pfam" id="PF01467"/>
    </source>
</evidence>
<name>A5DJV4_PICGU</name>
<dbReference type="STRING" id="294746.A5DJV4"/>
<gene>
    <name evidence="2" type="ORF">PGUG_03555</name>
</gene>
<dbReference type="FunCoup" id="A5DJV4">
    <property type="interactions" value="169"/>
</dbReference>
<dbReference type="EMBL" id="CH408158">
    <property type="protein sequence ID" value="EDK39457.2"/>
    <property type="molecule type" value="Genomic_DNA"/>
</dbReference>
<organism evidence="2 3">
    <name type="scientific">Meyerozyma guilliermondii (strain ATCC 6260 / CBS 566 / DSM 6381 / JCM 1539 / NBRC 10279 / NRRL Y-324)</name>
    <name type="common">Yeast</name>
    <name type="synonym">Candida guilliermondii</name>
    <dbReference type="NCBI Taxonomy" id="294746"/>
    <lineage>
        <taxon>Eukaryota</taxon>
        <taxon>Fungi</taxon>
        <taxon>Dikarya</taxon>
        <taxon>Ascomycota</taxon>
        <taxon>Saccharomycotina</taxon>
        <taxon>Pichiomycetes</taxon>
        <taxon>Debaryomycetaceae</taxon>
        <taxon>Meyerozyma</taxon>
    </lineage>
</organism>
<keyword evidence="3" id="KW-1185">Reference proteome</keyword>
<proteinExistence type="predicted"/>
<dbReference type="RefSeq" id="XP_001484174.2">
    <property type="nucleotide sequence ID" value="XM_001484124.1"/>
</dbReference>
<dbReference type="Proteomes" id="UP000001997">
    <property type="component" value="Unassembled WGS sequence"/>
</dbReference>
<dbReference type="Gene3D" id="3.40.50.620">
    <property type="entry name" value="HUPs"/>
    <property type="match status" value="1"/>
</dbReference>
<dbReference type="AlphaFoldDB" id="A5DJV4"/>
<dbReference type="InterPro" id="IPR004821">
    <property type="entry name" value="Cyt_trans-like"/>
</dbReference>
<dbReference type="OrthoDB" id="330671at2759"/>
<accession>A5DJV4</accession>
<sequence length="294" mass="32894">MTIAILVSDITANDYADIFQEVVGHLNGNLNSLEQVDVLTLKPINQVEQLNEALATTYSCLRHQFTEAGCDYKLGITILFNTGVSKITPGTQKVYVSKDIEEHIKVDYSIQKLESEPRTIERQIAPKISKKYNVSALGGTFDHIHDGHKILLSVAAFLAKRKLIIGITGQALLKNKKYAECLESFEVRMKRTIALVNRLLDGNVRYDVYEINDVCGPTGFVKDIDCLVVSEESAKGGAYVNNYRNERGFPSLDIITIKVVGGEDSREDNSWKGKISSTDIREYIYKETYKSNST</sequence>
<dbReference type="InParanoid" id="A5DJV4"/>
<reference evidence="2 3" key="1">
    <citation type="journal article" date="2009" name="Nature">
        <title>Evolution of pathogenicity and sexual reproduction in eight Candida genomes.</title>
        <authorList>
            <person name="Butler G."/>
            <person name="Rasmussen M.D."/>
            <person name="Lin M.F."/>
            <person name="Santos M.A."/>
            <person name="Sakthikumar S."/>
            <person name="Munro C.A."/>
            <person name="Rheinbay E."/>
            <person name="Grabherr M."/>
            <person name="Forche A."/>
            <person name="Reedy J.L."/>
            <person name="Agrafioti I."/>
            <person name="Arnaud M.B."/>
            <person name="Bates S."/>
            <person name="Brown A.J."/>
            <person name="Brunke S."/>
            <person name="Costanzo M.C."/>
            <person name="Fitzpatrick D.A."/>
            <person name="de Groot P.W."/>
            <person name="Harris D."/>
            <person name="Hoyer L.L."/>
            <person name="Hube B."/>
            <person name="Klis F.M."/>
            <person name="Kodira C."/>
            <person name="Lennard N."/>
            <person name="Logue M.E."/>
            <person name="Martin R."/>
            <person name="Neiman A.M."/>
            <person name="Nikolaou E."/>
            <person name="Quail M.A."/>
            <person name="Quinn J."/>
            <person name="Santos M.C."/>
            <person name="Schmitzberger F.F."/>
            <person name="Sherlock G."/>
            <person name="Shah P."/>
            <person name="Silverstein K.A."/>
            <person name="Skrzypek M.S."/>
            <person name="Soll D."/>
            <person name="Staggs R."/>
            <person name="Stansfield I."/>
            <person name="Stumpf M.P."/>
            <person name="Sudbery P.E."/>
            <person name="Srikantha T."/>
            <person name="Zeng Q."/>
            <person name="Berman J."/>
            <person name="Berriman M."/>
            <person name="Heitman J."/>
            <person name="Gow N.A."/>
            <person name="Lorenz M.C."/>
            <person name="Birren B.W."/>
            <person name="Kellis M."/>
            <person name="Cuomo C.A."/>
        </authorList>
    </citation>
    <scope>NUCLEOTIDE SEQUENCE [LARGE SCALE GENOMIC DNA]</scope>
    <source>
        <strain evidence="3">ATCC 6260 / CBS 566 / DSM 6381 / JCM 1539 / NBRC 10279 / NRRL Y-324</strain>
    </source>
</reference>
<dbReference type="Pfam" id="PF01467">
    <property type="entry name" value="CTP_transf_like"/>
    <property type="match status" value="1"/>
</dbReference>
<dbReference type="NCBIfam" id="NF001985">
    <property type="entry name" value="PRK00777.1"/>
    <property type="match status" value="1"/>
</dbReference>
<dbReference type="PANTHER" id="PTHR10695:SF46">
    <property type="entry name" value="BIFUNCTIONAL COENZYME A SYNTHASE-RELATED"/>
    <property type="match status" value="1"/>
</dbReference>
<feature type="domain" description="Cytidyltransferase-like" evidence="1">
    <location>
        <begin position="137"/>
        <end position="282"/>
    </location>
</feature>
<dbReference type="VEuPathDB" id="FungiDB:PGUG_03555"/>
<dbReference type="eggNOG" id="KOG3351">
    <property type="taxonomic scope" value="Eukaryota"/>
</dbReference>
<dbReference type="InterPro" id="IPR014729">
    <property type="entry name" value="Rossmann-like_a/b/a_fold"/>
</dbReference>
<protein>
    <recommendedName>
        <fullName evidence="1">Cytidyltransferase-like domain-containing protein</fullName>
    </recommendedName>
</protein>
<dbReference type="PANTHER" id="PTHR10695">
    <property type="entry name" value="DEPHOSPHO-COA KINASE-RELATED"/>
    <property type="match status" value="1"/>
</dbReference>
<evidence type="ECO:0000313" key="3">
    <source>
        <dbReference type="Proteomes" id="UP000001997"/>
    </source>
</evidence>